<name>A0A4Q8K447_9ARAC</name>
<protein>
    <submittedName>
        <fullName evidence="6">U99-Liphistoxin-Lsp1b_1</fullName>
    </submittedName>
</protein>
<dbReference type="SUPFAM" id="SSF53474">
    <property type="entry name" value="alpha/beta-Hydrolases"/>
    <property type="match status" value="1"/>
</dbReference>
<dbReference type="PANTHER" id="PTHR43903">
    <property type="entry name" value="NEUROLIGIN"/>
    <property type="match status" value="1"/>
</dbReference>
<dbReference type="Gene3D" id="3.40.50.1820">
    <property type="entry name" value="alpha/beta hydrolase"/>
    <property type="match status" value="1"/>
</dbReference>
<evidence type="ECO:0000256" key="2">
    <source>
        <dbReference type="ARBA" id="ARBA00022729"/>
    </source>
</evidence>
<evidence type="ECO:0000256" key="3">
    <source>
        <dbReference type="ARBA" id="ARBA00023180"/>
    </source>
</evidence>
<comment type="similarity">
    <text evidence="1">Belongs to the type-B carboxylesterase/lipase family.</text>
</comment>
<evidence type="ECO:0000259" key="5">
    <source>
        <dbReference type="Pfam" id="PF00135"/>
    </source>
</evidence>
<feature type="chain" id="PRO_5033444371" evidence="4">
    <location>
        <begin position="18"/>
        <end position="250"/>
    </location>
</feature>
<dbReference type="Pfam" id="PF00135">
    <property type="entry name" value="COesterase"/>
    <property type="match status" value="1"/>
</dbReference>
<evidence type="ECO:0000313" key="6">
    <source>
        <dbReference type="EMBL" id="SNX33445.1"/>
    </source>
</evidence>
<reference evidence="6" key="1">
    <citation type="submission" date="2017-05" db="EMBL/GenBank/DDBJ databases">
        <authorList>
            <person name="QRISCLOUD D."/>
        </authorList>
    </citation>
    <scope>NUCLEOTIDE SEQUENCE</scope>
</reference>
<dbReference type="InterPro" id="IPR019819">
    <property type="entry name" value="Carboxylesterase_B_CS"/>
</dbReference>
<evidence type="ECO:0000256" key="4">
    <source>
        <dbReference type="SAM" id="SignalP"/>
    </source>
</evidence>
<dbReference type="InterPro" id="IPR002018">
    <property type="entry name" value="CarbesteraseB"/>
</dbReference>
<dbReference type="InterPro" id="IPR051093">
    <property type="entry name" value="Neuroligin/BSAL"/>
</dbReference>
<evidence type="ECO:0000256" key="1">
    <source>
        <dbReference type="ARBA" id="ARBA00005964"/>
    </source>
</evidence>
<keyword evidence="2 4" id="KW-0732">Signal</keyword>
<dbReference type="AlphaFoldDB" id="A0A4Q8K447"/>
<dbReference type="PROSITE" id="PS00941">
    <property type="entry name" value="CARBOXYLESTERASE_B_2"/>
    <property type="match status" value="1"/>
</dbReference>
<feature type="domain" description="Carboxylesterase type B" evidence="5">
    <location>
        <begin position="109"/>
        <end position="250"/>
    </location>
</feature>
<reference evidence="6" key="2">
    <citation type="submission" date="2019-05" db="EMBL/GenBank/DDBJ databases">
        <title>Unravelling the molecular evolution of spider venoms.</title>
        <authorList>
            <person name="Pineda S."/>
        </authorList>
    </citation>
    <scope>NUCLEOTIDE SEQUENCE</scope>
</reference>
<dbReference type="EMBL" id="HAHL01000083">
    <property type="protein sequence ID" value="SNX33445.1"/>
    <property type="molecule type" value="Transcribed_RNA"/>
</dbReference>
<dbReference type="EMBL" id="HAHL01000164">
    <property type="protein sequence ID" value="SNX34327.1"/>
    <property type="molecule type" value="Transcribed_RNA"/>
</dbReference>
<feature type="signal peptide" evidence="4">
    <location>
        <begin position="1"/>
        <end position="17"/>
    </location>
</feature>
<accession>A0A4Q8K447</accession>
<dbReference type="InterPro" id="IPR029058">
    <property type="entry name" value="AB_hydrolase_fold"/>
</dbReference>
<sequence length="250" mass="28565">MKVFYLIFVYELSSSLCAWTDNYHVDPDFSFYGRERSTYFQNDRYNARFYKKKEAELEHAINDGRCPVVDETLVQKPTKYGTVTGRKIYLCDGPGVNLRERPGQPDVKAYKPVNVFLGIPYAQPPTRQNKLQFQPPQLPQPWNEIEAIAYKPACPQNNKYLGHHRGVNNTDEDCLYLNIFSPDSSQERKPLNKYSVMIYIHGGNWDHGAANIFPGHMLAASQEVIVVTFNYRLGHLGFLATADSASPGNY</sequence>
<proteinExistence type="inferred from homology"/>
<keyword evidence="3" id="KW-0325">Glycoprotein</keyword>
<organism evidence="6">
    <name type="scientific">Liphistius sp. SGP-2016</name>
    <dbReference type="NCBI Taxonomy" id="1905180"/>
    <lineage>
        <taxon>Eukaryota</taxon>
        <taxon>Metazoa</taxon>
        <taxon>Ecdysozoa</taxon>
        <taxon>Arthropoda</taxon>
        <taxon>Chelicerata</taxon>
        <taxon>Arachnida</taxon>
        <taxon>Araneae</taxon>
        <taxon>Mesothelae</taxon>
        <taxon>Liphistiidae</taxon>
        <taxon>Liphistius</taxon>
    </lineage>
</organism>